<keyword evidence="3" id="KW-1185">Reference proteome</keyword>
<gene>
    <name evidence="2" type="ORF">KC19_VG192600</name>
</gene>
<sequence>METWHQLPYYPVQRGSTHDKLNRLAHPHLLFSLARDGPHRPTGEQKGKHRDRHMND</sequence>
<evidence type="ECO:0000256" key="1">
    <source>
        <dbReference type="SAM" id="MobiDB-lite"/>
    </source>
</evidence>
<name>A0A8T0HRL4_CERPU</name>
<evidence type="ECO:0000313" key="3">
    <source>
        <dbReference type="Proteomes" id="UP000822688"/>
    </source>
</evidence>
<accession>A0A8T0HRL4</accession>
<evidence type="ECO:0000313" key="2">
    <source>
        <dbReference type="EMBL" id="KAG0573602.1"/>
    </source>
</evidence>
<feature type="region of interest" description="Disordered" evidence="1">
    <location>
        <begin position="33"/>
        <end position="56"/>
    </location>
</feature>
<comment type="caution">
    <text evidence="2">The sequence shown here is derived from an EMBL/GenBank/DDBJ whole genome shotgun (WGS) entry which is preliminary data.</text>
</comment>
<dbReference type="Proteomes" id="UP000822688">
    <property type="component" value="Chromosome V"/>
</dbReference>
<organism evidence="2 3">
    <name type="scientific">Ceratodon purpureus</name>
    <name type="common">Fire moss</name>
    <name type="synonym">Dicranum purpureum</name>
    <dbReference type="NCBI Taxonomy" id="3225"/>
    <lineage>
        <taxon>Eukaryota</taxon>
        <taxon>Viridiplantae</taxon>
        <taxon>Streptophyta</taxon>
        <taxon>Embryophyta</taxon>
        <taxon>Bryophyta</taxon>
        <taxon>Bryophytina</taxon>
        <taxon>Bryopsida</taxon>
        <taxon>Dicranidae</taxon>
        <taxon>Pseudoditrichales</taxon>
        <taxon>Ditrichaceae</taxon>
        <taxon>Ceratodon</taxon>
    </lineage>
</organism>
<proteinExistence type="predicted"/>
<reference evidence="2" key="1">
    <citation type="submission" date="2020-06" db="EMBL/GenBank/DDBJ databases">
        <title>WGS assembly of Ceratodon purpureus strain R40.</title>
        <authorList>
            <person name="Carey S.B."/>
            <person name="Jenkins J."/>
            <person name="Shu S."/>
            <person name="Lovell J.T."/>
            <person name="Sreedasyam A."/>
            <person name="Maumus F."/>
            <person name="Tiley G.P."/>
            <person name="Fernandez-Pozo N."/>
            <person name="Barry K."/>
            <person name="Chen C."/>
            <person name="Wang M."/>
            <person name="Lipzen A."/>
            <person name="Daum C."/>
            <person name="Saski C.A."/>
            <person name="Payton A.C."/>
            <person name="Mcbreen J.C."/>
            <person name="Conrad R.E."/>
            <person name="Kollar L.M."/>
            <person name="Olsson S."/>
            <person name="Huttunen S."/>
            <person name="Landis J.B."/>
            <person name="Wickett N.J."/>
            <person name="Johnson M.G."/>
            <person name="Rensing S.A."/>
            <person name="Grimwood J."/>
            <person name="Schmutz J."/>
            <person name="Mcdaniel S.F."/>
        </authorList>
    </citation>
    <scope>NUCLEOTIDE SEQUENCE</scope>
    <source>
        <strain evidence="2">R40</strain>
    </source>
</reference>
<dbReference type="EMBL" id="CM026426">
    <property type="protein sequence ID" value="KAG0573602.1"/>
    <property type="molecule type" value="Genomic_DNA"/>
</dbReference>
<dbReference type="AlphaFoldDB" id="A0A8T0HRL4"/>
<protein>
    <submittedName>
        <fullName evidence="2">Uncharacterized protein</fullName>
    </submittedName>
</protein>
<feature type="compositionally biased region" description="Basic and acidic residues" evidence="1">
    <location>
        <begin position="36"/>
        <end position="46"/>
    </location>
</feature>
<feature type="compositionally biased region" description="Basic residues" evidence="1">
    <location>
        <begin position="47"/>
        <end position="56"/>
    </location>
</feature>